<dbReference type="EMBL" id="AGSI01000015">
    <property type="protein sequence ID" value="EIE20414.1"/>
    <property type="molecule type" value="Genomic_DNA"/>
</dbReference>
<reference evidence="2 3" key="1">
    <citation type="journal article" date="2012" name="Genome Biol.">
        <title>The genome of the polar eukaryotic microalga coccomyxa subellipsoidea reveals traits of cold adaptation.</title>
        <authorList>
            <person name="Blanc G."/>
            <person name="Agarkova I."/>
            <person name="Grimwood J."/>
            <person name="Kuo A."/>
            <person name="Brueggeman A."/>
            <person name="Dunigan D."/>
            <person name="Gurnon J."/>
            <person name="Ladunga I."/>
            <person name="Lindquist E."/>
            <person name="Lucas S."/>
            <person name="Pangilinan J."/>
            <person name="Proschold T."/>
            <person name="Salamov A."/>
            <person name="Schmutz J."/>
            <person name="Weeks D."/>
            <person name="Yamada T."/>
            <person name="Claverie J.M."/>
            <person name="Grigoriev I."/>
            <person name="Van Etten J."/>
            <person name="Lomsadze A."/>
            <person name="Borodovsky M."/>
        </authorList>
    </citation>
    <scope>NUCLEOTIDE SEQUENCE [LARGE SCALE GENOMIC DNA]</scope>
    <source>
        <strain evidence="2 3">C-169</strain>
    </source>
</reference>
<sequence length="823" mass="86184">MTALPVELSLSVGQLPDLFPNSVQLLRMARSGFLHLDAKTGPDAEIELLDKASTRVGHLKFHMDTHGYLLERPVTTAIRAEVPAGVEVLHTEILETGEVDAPNTPPAKAAASMQEYMMVPEGESGPQEYVMVSEGESGPVCGSRMYTVVEDRPVEMERHTTILEHHKWEKTFVIETRCAGERELSDQARVEVVSRTERVIAVAKADPYFASEQGVRGRQPYAIFQIGYARFHTGPLKDPGRAALWPGTHSTTGFSFDECRELFAAVYDKAAVAGQTLIGMGQQKLDASTGTKGCVKLQQADGKPIGQLSFDLDTHGYDFTRPEVWKIVRGFGTVSDWMAPVGLERISSTLLPGSIEGQLGALRRVCFGEMGFVEQLDGLDDDHRIIKWRVISHPLNTNPFPGSFLNYKAKIRLRDVTISTATFLEIEAEFDTEHTSAEAMRRELTARHEASIRGLLTLLSAKPAQQANVQAMLASLPLGAGGSVNRSGGSSSGVPYPSGIASAPMPNAATVLPNGTGVMLPNGQVALIPDIAKMSVSNPGNSGGQSHLVNSLGNSTGGVSVNNSGGVDLSASLATSRVLASNNLAAQQALADASKALHQQHLSAQAQLAGGLLPGGAPLPGVLPGGIPSGGSLPGMLPGSLPGVLPGALPGVLPQAAHPNAIFAAQAGAGIPGLSGGFSGPEMGPRDLRTANSYNSYTSNESLGSIRGNALGQALHQVQAGLLPDQVAALQALQKQHNVRVAASDGRASFESNDARFRAPEQYVSNSGGSAASFTAASPPRLSPRSIEKAKTILSGGIVPGVPPAAAAAGPATLDATGRVTSF</sequence>
<evidence type="ECO:0000313" key="2">
    <source>
        <dbReference type="EMBL" id="EIE20414.1"/>
    </source>
</evidence>
<dbReference type="Proteomes" id="UP000007264">
    <property type="component" value="Unassembled WGS sequence"/>
</dbReference>
<dbReference type="OrthoDB" id="10598984at2759"/>
<dbReference type="InterPro" id="IPR023393">
    <property type="entry name" value="START-like_dom_sf"/>
</dbReference>
<dbReference type="GeneID" id="17038390"/>
<dbReference type="eggNOG" id="ENOG502SAUE">
    <property type="taxonomic scope" value="Eukaryota"/>
</dbReference>
<feature type="region of interest" description="Disordered" evidence="1">
    <location>
        <begin position="763"/>
        <end position="783"/>
    </location>
</feature>
<comment type="caution">
    <text evidence="2">The sequence shown here is derived from an EMBL/GenBank/DDBJ whole genome shotgun (WGS) entry which is preliminary data.</text>
</comment>
<accession>I0YPU5</accession>
<organism evidence="2 3">
    <name type="scientific">Coccomyxa subellipsoidea (strain C-169)</name>
    <name type="common">Green microalga</name>
    <dbReference type="NCBI Taxonomy" id="574566"/>
    <lineage>
        <taxon>Eukaryota</taxon>
        <taxon>Viridiplantae</taxon>
        <taxon>Chlorophyta</taxon>
        <taxon>core chlorophytes</taxon>
        <taxon>Trebouxiophyceae</taxon>
        <taxon>Trebouxiophyceae incertae sedis</taxon>
        <taxon>Coccomyxaceae</taxon>
        <taxon>Coccomyxa</taxon>
        <taxon>Coccomyxa subellipsoidea</taxon>
    </lineage>
</organism>
<proteinExistence type="predicted"/>
<gene>
    <name evidence="2" type="ORF">COCSUDRAFT_43861</name>
</gene>
<evidence type="ECO:0000256" key="1">
    <source>
        <dbReference type="SAM" id="MobiDB-lite"/>
    </source>
</evidence>
<dbReference type="KEGG" id="csl:COCSUDRAFT_43861"/>
<evidence type="ECO:0000313" key="3">
    <source>
        <dbReference type="Proteomes" id="UP000007264"/>
    </source>
</evidence>
<dbReference type="SUPFAM" id="SSF55961">
    <property type="entry name" value="Bet v1-like"/>
    <property type="match status" value="1"/>
</dbReference>
<protein>
    <submittedName>
        <fullName evidence="2">Uncharacterized protein</fullName>
    </submittedName>
</protein>
<dbReference type="RefSeq" id="XP_005644958.1">
    <property type="nucleotide sequence ID" value="XM_005644901.1"/>
</dbReference>
<dbReference type="Gene3D" id="3.30.530.20">
    <property type="match status" value="1"/>
</dbReference>
<dbReference type="AlphaFoldDB" id="I0YPU5"/>
<name>I0YPU5_COCSC</name>
<keyword evidence="3" id="KW-1185">Reference proteome</keyword>
<dbReference type="CDD" id="cd07821">
    <property type="entry name" value="PYR_PYL_RCAR_like"/>
    <property type="match status" value="1"/>
</dbReference>
<feature type="compositionally biased region" description="Low complexity" evidence="1">
    <location>
        <begin position="765"/>
        <end position="778"/>
    </location>
</feature>